<accession>A0A0C9XJ02</accession>
<dbReference type="HOGENOM" id="CLU_052398_1_2_1"/>
<evidence type="ECO:0000256" key="1">
    <source>
        <dbReference type="SAM" id="MobiDB-lite"/>
    </source>
</evidence>
<dbReference type="STRING" id="1095629.A0A0C9XJ02"/>
<keyword evidence="3" id="KW-1185">Reference proteome</keyword>
<reference evidence="2 3" key="1">
    <citation type="submission" date="2014-04" db="EMBL/GenBank/DDBJ databases">
        <authorList>
            <consortium name="DOE Joint Genome Institute"/>
            <person name="Kuo A."/>
            <person name="Kohler A."/>
            <person name="Nagy L.G."/>
            <person name="Floudas D."/>
            <person name="Copeland A."/>
            <person name="Barry K.W."/>
            <person name="Cichocki N."/>
            <person name="Veneault-Fourrey C."/>
            <person name="LaButti K."/>
            <person name="Lindquist E.A."/>
            <person name="Lipzen A."/>
            <person name="Lundell T."/>
            <person name="Morin E."/>
            <person name="Murat C."/>
            <person name="Sun H."/>
            <person name="Tunlid A."/>
            <person name="Henrissat B."/>
            <person name="Grigoriev I.V."/>
            <person name="Hibbett D.S."/>
            <person name="Martin F."/>
            <person name="Nordberg H.P."/>
            <person name="Cantor M.N."/>
            <person name="Hua S.X."/>
        </authorList>
    </citation>
    <scope>NUCLEOTIDE SEQUENCE [LARGE SCALE GENOMIC DNA]</scope>
    <source>
        <strain evidence="2 3">LaAM-08-1</strain>
    </source>
</reference>
<feature type="compositionally biased region" description="Basic and acidic residues" evidence="1">
    <location>
        <begin position="76"/>
        <end position="106"/>
    </location>
</feature>
<proteinExistence type="predicted"/>
<dbReference type="OrthoDB" id="2688210at2759"/>
<reference evidence="3" key="2">
    <citation type="submission" date="2015-01" db="EMBL/GenBank/DDBJ databases">
        <title>Evolutionary Origins and Diversification of the Mycorrhizal Mutualists.</title>
        <authorList>
            <consortium name="DOE Joint Genome Institute"/>
            <consortium name="Mycorrhizal Genomics Consortium"/>
            <person name="Kohler A."/>
            <person name="Kuo A."/>
            <person name="Nagy L.G."/>
            <person name="Floudas D."/>
            <person name="Copeland A."/>
            <person name="Barry K.W."/>
            <person name="Cichocki N."/>
            <person name="Veneault-Fourrey C."/>
            <person name="LaButti K."/>
            <person name="Lindquist E.A."/>
            <person name="Lipzen A."/>
            <person name="Lundell T."/>
            <person name="Morin E."/>
            <person name="Murat C."/>
            <person name="Riley R."/>
            <person name="Ohm R."/>
            <person name="Sun H."/>
            <person name="Tunlid A."/>
            <person name="Henrissat B."/>
            <person name="Grigoriev I.V."/>
            <person name="Hibbett D.S."/>
            <person name="Martin F."/>
        </authorList>
    </citation>
    <scope>NUCLEOTIDE SEQUENCE [LARGE SCALE GENOMIC DNA]</scope>
    <source>
        <strain evidence="3">LaAM-08-1</strain>
    </source>
</reference>
<gene>
    <name evidence="2" type="ORF">K443DRAFT_681421</name>
</gene>
<name>A0A0C9XJ02_9AGAR</name>
<dbReference type="AlphaFoldDB" id="A0A0C9XJ02"/>
<protein>
    <submittedName>
        <fullName evidence="2">Uncharacterized protein</fullName>
    </submittedName>
</protein>
<feature type="region of interest" description="Disordered" evidence="1">
    <location>
        <begin position="75"/>
        <end position="106"/>
    </location>
</feature>
<sequence>MPRIDQDPTNVPCPDFAGAAYTAIRQIMSNNGQVNNEQAVEQLTTAWNQTHAQEVEAWNQQVQADLEEQQEQLRLAQEDETRRQEEEERQKEDERKEQEKKKPKINDFDEAKMVADHVMPRPSQFAIGKLKSFNFVELWYFTDEGCAEAQDMSKAQSDDAYGLTKVDDLVALKPVTSFKASRNVIPDANLTWRQMNVGKNTLLYYFDLVFTGCDA</sequence>
<evidence type="ECO:0000313" key="3">
    <source>
        <dbReference type="Proteomes" id="UP000054477"/>
    </source>
</evidence>
<organism evidence="2 3">
    <name type="scientific">Laccaria amethystina LaAM-08-1</name>
    <dbReference type="NCBI Taxonomy" id="1095629"/>
    <lineage>
        <taxon>Eukaryota</taxon>
        <taxon>Fungi</taxon>
        <taxon>Dikarya</taxon>
        <taxon>Basidiomycota</taxon>
        <taxon>Agaricomycotina</taxon>
        <taxon>Agaricomycetes</taxon>
        <taxon>Agaricomycetidae</taxon>
        <taxon>Agaricales</taxon>
        <taxon>Agaricineae</taxon>
        <taxon>Hydnangiaceae</taxon>
        <taxon>Laccaria</taxon>
    </lineage>
</organism>
<dbReference type="Proteomes" id="UP000054477">
    <property type="component" value="Unassembled WGS sequence"/>
</dbReference>
<dbReference type="EMBL" id="KN838690">
    <property type="protein sequence ID" value="KIJ97531.1"/>
    <property type="molecule type" value="Genomic_DNA"/>
</dbReference>
<evidence type="ECO:0000313" key="2">
    <source>
        <dbReference type="EMBL" id="KIJ97531.1"/>
    </source>
</evidence>